<accession>A0A1A9KGL0</accession>
<evidence type="ECO:0000259" key="1">
    <source>
        <dbReference type="Pfam" id="PF21821"/>
    </source>
</evidence>
<evidence type="ECO:0000313" key="2">
    <source>
        <dbReference type="EMBL" id="ANI16658.1"/>
    </source>
</evidence>
<dbReference type="InterPro" id="IPR048494">
    <property type="entry name" value="Dit-like_N"/>
</dbReference>
<feature type="domain" description="Dit-like phage tail protein N-terminal" evidence="1">
    <location>
        <begin position="66"/>
        <end position="176"/>
    </location>
</feature>
<dbReference type="EMBL" id="CP015878">
    <property type="protein sequence ID" value="ANI16658.1"/>
    <property type="molecule type" value="Genomic_DNA"/>
</dbReference>
<sequence>MSLIDFPDVPIAPGVPDVRRSAVGIGAVTGVLGTVLGADFFGFLDGVLGPEWGLYDKNGAQIILPDSVIAFDYRGEQRISKCPVEMGSFSSYNKVALPYDIRLLMTCGGQGAMSRDQFLQQLELLKETTELYDLATPDFTYQNVNLVRFDYRRTSSQGVTLLTVDAQFEEVRQTAVAIYSATAEPQGQPVTSIGAVQPVTPNTQQEASFDASAIA</sequence>
<proteinExistence type="predicted"/>
<dbReference type="AlphaFoldDB" id="A0A1A9KGL0"/>
<gene>
    <name evidence="2" type="ORF">A9C11_23000</name>
</gene>
<dbReference type="Pfam" id="PF21821">
    <property type="entry name" value="Dit_like"/>
    <property type="match status" value="1"/>
</dbReference>
<protein>
    <recommendedName>
        <fullName evidence="1">Dit-like phage tail protein N-terminal domain-containing protein</fullName>
    </recommendedName>
</protein>
<name>A0A1A9KGL0_9PSED</name>
<dbReference type="RefSeq" id="WP_064583949.1">
    <property type="nucleotide sequence ID" value="NZ_CP015878.1"/>
</dbReference>
<reference evidence="2 3" key="1">
    <citation type="submission" date="2016-05" db="EMBL/GenBank/DDBJ databases">
        <title>Genome Sequence of Pseudomonas citronellolis Strain SJTE-3, an Estrogens and Persistent Organic Pollutants degradation strain.</title>
        <authorList>
            <person name="Liang R."/>
        </authorList>
    </citation>
    <scope>NUCLEOTIDE SEQUENCE [LARGE SCALE GENOMIC DNA]</scope>
    <source>
        <strain evidence="2 3">SJTE-3</strain>
    </source>
</reference>
<dbReference type="Proteomes" id="UP000077748">
    <property type="component" value="Chromosome"/>
</dbReference>
<organism evidence="2 3">
    <name type="scientific">Pseudomonas citronellolis</name>
    <dbReference type="NCBI Taxonomy" id="53408"/>
    <lineage>
        <taxon>Bacteria</taxon>
        <taxon>Pseudomonadati</taxon>
        <taxon>Pseudomonadota</taxon>
        <taxon>Gammaproteobacteria</taxon>
        <taxon>Pseudomonadales</taxon>
        <taxon>Pseudomonadaceae</taxon>
        <taxon>Pseudomonas</taxon>
    </lineage>
</organism>
<evidence type="ECO:0000313" key="3">
    <source>
        <dbReference type="Proteomes" id="UP000077748"/>
    </source>
</evidence>